<protein>
    <recommendedName>
        <fullName evidence="2">ribonuclease H</fullName>
        <ecNumber evidence="2">3.1.26.4</ecNumber>
    </recommendedName>
</protein>
<feature type="domain" description="Reverse transcriptase" evidence="5">
    <location>
        <begin position="335"/>
        <end position="587"/>
    </location>
</feature>
<dbReference type="Gene3D" id="3.30.70.270">
    <property type="match status" value="1"/>
</dbReference>
<reference evidence="6" key="1">
    <citation type="submission" date="2023-06" db="EMBL/GenBank/DDBJ databases">
        <title>Male Hemibagrus guttatus genome.</title>
        <authorList>
            <person name="Bian C."/>
        </authorList>
    </citation>
    <scope>NUCLEOTIDE SEQUENCE</scope>
    <source>
        <strain evidence="6">Male_cb2023</strain>
        <tissue evidence="6">Muscle</tissue>
    </source>
</reference>
<evidence type="ECO:0000256" key="2">
    <source>
        <dbReference type="ARBA" id="ARBA00012180"/>
    </source>
</evidence>
<dbReference type="Gene3D" id="3.60.10.10">
    <property type="entry name" value="Endonuclease/exonuclease/phosphatase"/>
    <property type="match status" value="1"/>
</dbReference>
<organism evidence="6 7">
    <name type="scientific">Hemibagrus guttatus</name>
    <dbReference type="NCBI Taxonomy" id="175788"/>
    <lineage>
        <taxon>Eukaryota</taxon>
        <taxon>Metazoa</taxon>
        <taxon>Chordata</taxon>
        <taxon>Craniata</taxon>
        <taxon>Vertebrata</taxon>
        <taxon>Euteleostomi</taxon>
        <taxon>Actinopterygii</taxon>
        <taxon>Neopterygii</taxon>
        <taxon>Teleostei</taxon>
        <taxon>Ostariophysi</taxon>
        <taxon>Siluriformes</taxon>
        <taxon>Bagridae</taxon>
        <taxon>Hemibagrus</taxon>
    </lineage>
</organism>
<dbReference type="InterPro" id="IPR000477">
    <property type="entry name" value="RT_dom"/>
</dbReference>
<evidence type="ECO:0000256" key="3">
    <source>
        <dbReference type="SAM" id="Coils"/>
    </source>
</evidence>
<dbReference type="Pfam" id="PF00078">
    <property type="entry name" value="RVT_1"/>
    <property type="match status" value="1"/>
</dbReference>
<gene>
    <name evidence="6" type="ORF">QTP70_012784</name>
</gene>
<evidence type="ECO:0000313" key="6">
    <source>
        <dbReference type="EMBL" id="KAK3526027.1"/>
    </source>
</evidence>
<sequence>MRIVSTNFIPDRSRPGLTTTAIGAVDLQGAGGNWATVGGRSRGGRRVHRQREKRKGKGRELADMTERRKVDILCVQETRWKGSKARSIGAGFKLFYYGVDSKRNGVGVVLKEEFVRNVLEVGCELEEKERFWSELDEVMESIPTGDEEVMGKFGVKERNLEGQMVVDFAKRMDMGVVNTYFQKREGHRVTYKSGGRRTQIEIEKKTKWWKLKKEECCEEFRPKLRQALGGQVVLPDDWETTAEVIRETGRKVLGVSTGRRKEDKETWWWNEEVQDSIQRKRLAEKKWDMDRTEENRQEYKESQRRVKREVSKAKQKVYEELYTRLDTREGQKDLYRLARQRDRDGKDVQQVRVIKDRDGRVLTSEESVQRRWKEYFEELMNEENEREKRVVGVNSVEQKVDKIRKDEVRKALKRMKSGKAVGPDDIPVEVWKCLGEAAVEFLASLFNRVLENLEKAYDRVPREELWYCMRKSGVAEKYVRVVQDMYERSRTVVRCAVVMDQLSEEVRQESPWTMMFADDIVICSESREQVEENLERWRFALERRGMKVSRSKTEYMCVNETEGSGTVRLQGEEVKKVQEFKYLGSTVQSNGECGKEVKKRVQAGWNGWRKVSGVLCDQKISARIKGKVYRTVVRPAMLYGLETVSLRKRQESELEVAELKMLRFSLGVTRLDRIRNEYIRGCLGDKVREARLRWFGHVQRREKFKSDFFS</sequence>
<comment type="caution">
    <text evidence="6">The sequence shown here is derived from an EMBL/GenBank/DDBJ whole genome shotgun (WGS) entry which is preliminary data.</text>
</comment>
<dbReference type="Proteomes" id="UP001274896">
    <property type="component" value="Unassembled WGS sequence"/>
</dbReference>
<dbReference type="InterPro" id="IPR043128">
    <property type="entry name" value="Rev_trsase/Diguanyl_cyclase"/>
</dbReference>
<name>A0AAE0QMA3_9TELE</name>
<dbReference type="AlphaFoldDB" id="A0AAE0QMA3"/>
<dbReference type="InterPro" id="IPR043502">
    <property type="entry name" value="DNA/RNA_pol_sf"/>
</dbReference>
<evidence type="ECO:0000256" key="1">
    <source>
        <dbReference type="ARBA" id="ARBA00010879"/>
    </source>
</evidence>
<keyword evidence="3" id="KW-0175">Coiled coil</keyword>
<evidence type="ECO:0000256" key="4">
    <source>
        <dbReference type="SAM" id="MobiDB-lite"/>
    </source>
</evidence>
<dbReference type="PANTHER" id="PTHR46238">
    <property type="entry name" value="REVERSE TRANSCRIPTASE DOMAIN-CONTAINING PROTEIN"/>
    <property type="match status" value="1"/>
</dbReference>
<evidence type="ECO:0000313" key="7">
    <source>
        <dbReference type="Proteomes" id="UP001274896"/>
    </source>
</evidence>
<keyword evidence="7" id="KW-1185">Reference proteome</keyword>
<feature type="region of interest" description="Disordered" evidence="4">
    <location>
        <begin position="38"/>
        <end position="59"/>
    </location>
</feature>
<proteinExistence type="inferred from homology"/>
<dbReference type="PROSITE" id="PS50878">
    <property type="entry name" value="RT_POL"/>
    <property type="match status" value="1"/>
</dbReference>
<dbReference type="EMBL" id="JAUCMX010000013">
    <property type="protein sequence ID" value="KAK3526027.1"/>
    <property type="molecule type" value="Genomic_DNA"/>
</dbReference>
<feature type="compositionally biased region" description="Basic residues" evidence="4">
    <location>
        <begin position="42"/>
        <end position="57"/>
    </location>
</feature>
<dbReference type="InterPro" id="IPR036691">
    <property type="entry name" value="Endo/exonu/phosph_ase_sf"/>
</dbReference>
<dbReference type="PANTHER" id="PTHR46238:SF8">
    <property type="entry name" value="ENDONUCLEASE_EXONUCLEASE_PHOSPHATASE DOMAIN-CONTAINING PROTEIN"/>
    <property type="match status" value="1"/>
</dbReference>
<comment type="similarity">
    <text evidence="1">Belongs to the beta type-B retroviral polymerase family. HERV class-II K(HML-2) pol subfamily.</text>
</comment>
<dbReference type="SUPFAM" id="SSF56672">
    <property type="entry name" value="DNA/RNA polymerases"/>
    <property type="match status" value="1"/>
</dbReference>
<accession>A0AAE0QMA3</accession>
<dbReference type="GO" id="GO:0004523">
    <property type="term" value="F:RNA-DNA hybrid ribonuclease activity"/>
    <property type="evidence" value="ECO:0007669"/>
    <property type="project" value="UniProtKB-EC"/>
</dbReference>
<evidence type="ECO:0000259" key="5">
    <source>
        <dbReference type="PROSITE" id="PS50878"/>
    </source>
</evidence>
<feature type="coiled-coil region" evidence="3">
    <location>
        <begin position="282"/>
        <end position="316"/>
    </location>
</feature>
<dbReference type="EC" id="3.1.26.4" evidence="2"/>